<dbReference type="EMBL" id="LSRQ01002555">
    <property type="protein sequence ID" value="OAY73907.1"/>
    <property type="molecule type" value="Genomic_DNA"/>
</dbReference>
<feature type="compositionally biased region" description="Acidic residues" evidence="3">
    <location>
        <begin position="14"/>
        <end position="26"/>
    </location>
</feature>
<reference evidence="4 5" key="1">
    <citation type="journal article" date="2016" name="DNA Res.">
        <title>The draft genome of MD-2 pineapple using hybrid error correction of long reads.</title>
        <authorList>
            <person name="Redwan R.M."/>
            <person name="Saidin A."/>
            <person name="Kumar S.V."/>
        </authorList>
    </citation>
    <scope>NUCLEOTIDE SEQUENCE [LARGE SCALE GENOMIC DNA]</scope>
    <source>
        <strain evidence="5">cv. MD2</strain>
        <tissue evidence="4">Leaf</tissue>
    </source>
</reference>
<dbReference type="STRING" id="4615.A0A199V9X2"/>
<name>A0A199V9X2_ANACO</name>
<dbReference type="Proteomes" id="UP000092600">
    <property type="component" value="Unassembled WGS sequence"/>
</dbReference>
<dbReference type="GO" id="GO:0031390">
    <property type="term" value="C:Ctf18 RFC-like complex"/>
    <property type="evidence" value="ECO:0007669"/>
    <property type="project" value="InterPro"/>
</dbReference>
<dbReference type="GO" id="GO:0000775">
    <property type="term" value="C:chromosome, centromeric region"/>
    <property type="evidence" value="ECO:0007669"/>
    <property type="project" value="TreeGrafter"/>
</dbReference>
<dbReference type="Pfam" id="PF09724">
    <property type="entry name" value="Dcc1"/>
    <property type="match status" value="1"/>
</dbReference>
<gene>
    <name evidence="4" type="ORF">ACMD2_01266</name>
</gene>
<proteinExistence type="inferred from homology"/>
<evidence type="ECO:0000256" key="1">
    <source>
        <dbReference type="ARBA" id="ARBA00007017"/>
    </source>
</evidence>
<dbReference type="InterPro" id="IPR019128">
    <property type="entry name" value="Dcc1"/>
</dbReference>
<keyword evidence="2" id="KW-0235">DNA replication</keyword>
<dbReference type="GO" id="GO:0034088">
    <property type="term" value="P:maintenance of mitotic sister chromatid cohesion"/>
    <property type="evidence" value="ECO:0007669"/>
    <property type="project" value="TreeGrafter"/>
</dbReference>
<comment type="similarity">
    <text evidence="1">Belongs to the DCC1 family.</text>
</comment>
<dbReference type="PANTHER" id="PTHR13395">
    <property type="entry name" value="SISTER CHROMATID COHESION PROTEIN DCC1-RELATED"/>
    <property type="match status" value="1"/>
</dbReference>
<organism evidence="4 5">
    <name type="scientific">Ananas comosus</name>
    <name type="common">Pineapple</name>
    <name type="synonym">Ananas ananas</name>
    <dbReference type="NCBI Taxonomy" id="4615"/>
    <lineage>
        <taxon>Eukaryota</taxon>
        <taxon>Viridiplantae</taxon>
        <taxon>Streptophyta</taxon>
        <taxon>Embryophyta</taxon>
        <taxon>Tracheophyta</taxon>
        <taxon>Spermatophyta</taxon>
        <taxon>Magnoliopsida</taxon>
        <taxon>Liliopsida</taxon>
        <taxon>Poales</taxon>
        <taxon>Bromeliaceae</taxon>
        <taxon>Bromelioideae</taxon>
        <taxon>Ananas</taxon>
    </lineage>
</organism>
<dbReference type="PANTHER" id="PTHR13395:SF6">
    <property type="entry name" value="SISTER CHROMATID COHESION PROTEIN DCC1"/>
    <property type="match status" value="1"/>
</dbReference>
<comment type="caution">
    <text evidence="4">The sequence shown here is derived from an EMBL/GenBank/DDBJ whole genome shotgun (WGS) entry which is preliminary data.</text>
</comment>
<evidence type="ECO:0000313" key="4">
    <source>
        <dbReference type="EMBL" id="OAY73907.1"/>
    </source>
</evidence>
<dbReference type="GO" id="GO:0000785">
    <property type="term" value="C:chromatin"/>
    <property type="evidence" value="ECO:0007669"/>
    <property type="project" value="TreeGrafter"/>
</dbReference>
<protein>
    <submittedName>
        <fullName evidence="4">Sister chromatid cohesion protein DCC1</fullName>
    </submittedName>
</protein>
<feature type="region of interest" description="Disordered" evidence="3">
    <location>
        <begin position="1"/>
        <end position="31"/>
    </location>
</feature>
<dbReference type="AlphaFoldDB" id="A0A199V9X2"/>
<dbReference type="GO" id="GO:0006260">
    <property type="term" value="P:DNA replication"/>
    <property type="evidence" value="ECO:0007669"/>
    <property type="project" value="UniProtKB-KW"/>
</dbReference>
<feature type="compositionally biased region" description="Basic and acidic residues" evidence="3">
    <location>
        <begin position="1"/>
        <end position="10"/>
    </location>
</feature>
<evidence type="ECO:0000256" key="2">
    <source>
        <dbReference type="ARBA" id="ARBA00022705"/>
    </source>
</evidence>
<accession>A0A199V9X2</accession>
<sequence>MERKREKEINGEDAAGEEEEEEEEEAWGGGADSVLKLTAEGSSISIRYHSLFGSHDDLLLLEVDDELLPDVLHHRVVVRGQPDEEAVLCTPSATYAMKFVGTSNSVFLIPPGKSTPLIANDVMTDSNGNSIDTPDVVASVFKVAPGNIELVHAAPRLDKLNLLLTKRPYRLDEDLEDDLQYDRDLYTYKGLLEQIQASEEELRDGLKALSAVEIDGFLRIVDSKSMNLVLKVILNNSVLHEWPLNALEEDNVAVVMDSDGFPQRIVLHCLETFGSRVEGNNLWSLDEKKVCLQFAKEALDGGKMKMESFMEKWMRSIPSVMHAELRMLEGEVLYEKIGVETWVRAFSVAALPSTPAERFAALFQERPKWEWKDLEPYIRDLRVPGLSLEGLLIKHTRRTQPSADVEPIFSAR</sequence>
<evidence type="ECO:0000313" key="5">
    <source>
        <dbReference type="Proteomes" id="UP000092600"/>
    </source>
</evidence>
<evidence type="ECO:0000256" key="3">
    <source>
        <dbReference type="SAM" id="MobiDB-lite"/>
    </source>
</evidence>